<dbReference type="EMBL" id="CAADFN010000028">
    <property type="protein sequence ID" value="VFK17015.1"/>
    <property type="molecule type" value="Genomic_DNA"/>
</dbReference>
<feature type="transmembrane region" description="Helical" evidence="1">
    <location>
        <begin position="137"/>
        <end position="156"/>
    </location>
</feature>
<gene>
    <name evidence="2" type="ORF">BECKLFY1418C_GA0070996_102817</name>
</gene>
<organism evidence="2">
    <name type="scientific">Candidatus Kentrum sp. LFY</name>
    <dbReference type="NCBI Taxonomy" id="2126342"/>
    <lineage>
        <taxon>Bacteria</taxon>
        <taxon>Pseudomonadati</taxon>
        <taxon>Pseudomonadota</taxon>
        <taxon>Gammaproteobacteria</taxon>
        <taxon>Candidatus Kentrum</taxon>
    </lineage>
</organism>
<feature type="transmembrane region" description="Helical" evidence="1">
    <location>
        <begin position="112"/>
        <end position="131"/>
    </location>
</feature>
<keyword evidence="1" id="KW-0812">Transmembrane</keyword>
<name>A0A450WJ08_9GAMM</name>
<dbReference type="AlphaFoldDB" id="A0A450WJ08"/>
<protein>
    <submittedName>
        <fullName evidence="2">Uncharacterized protein</fullName>
    </submittedName>
</protein>
<keyword evidence="1" id="KW-0472">Membrane</keyword>
<feature type="transmembrane region" description="Helical" evidence="1">
    <location>
        <begin position="168"/>
        <end position="189"/>
    </location>
</feature>
<feature type="transmembrane region" description="Helical" evidence="1">
    <location>
        <begin position="20"/>
        <end position="39"/>
    </location>
</feature>
<evidence type="ECO:0000256" key="1">
    <source>
        <dbReference type="SAM" id="Phobius"/>
    </source>
</evidence>
<proteinExistence type="predicted"/>
<feature type="transmembrane region" description="Helical" evidence="1">
    <location>
        <begin position="209"/>
        <end position="234"/>
    </location>
</feature>
<accession>A0A450WJ08</accession>
<keyword evidence="1" id="KW-1133">Transmembrane helix</keyword>
<evidence type="ECO:0000313" key="2">
    <source>
        <dbReference type="EMBL" id="VFK17015.1"/>
    </source>
</evidence>
<reference evidence="2" key="1">
    <citation type="submission" date="2019-02" db="EMBL/GenBank/DDBJ databases">
        <authorList>
            <person name="Gruber-Vodicka R. H."/>
            <person name="Seah K. B. B."/>
        </authorList>
    </citation>
    <scope>NUCLEOTIDE SEQUENCE</scope>
    <source>
        <strain evidence="2">BECK_BY7</strain>
    </source>
</reference>
<sequence>MNNENANSNNPEEEKTAIRNLAYFIGVAIVIGTTAETLIRDQSNYLAELFYHDTSIIPADIICIMFTSLHHIRLWFGINYIQSDESFGAALTAVTRHDRAMEKDIRKKEARLNLTLIVTAVLFIIFLKGGYFGIEGLIFILGVQSYIIIRYNVLFFKVMYIEDKQKAANVFIAVGDGVVIIFTLILLAYACLYKIAPQVHAYPTSILSIALGALLSVFIGECISQYIPAFILLLRKTVNAVK</sequence>